<keyword evidence="2" id="KW-0813">Transport</keyword>
<dbReference type="PIRSF" id="PIRSF004925">
    <property type="entry name" value="HcaT"/>
    <property type="match status" value="1"/>
</dbReference>
<feature type="transmembrane region" description="Helical" evidence="8">
    <location>
        <begin position="138"/>
        <end position="157"/>
    </location>
</feature>
<name>A0ABV6H1Z8_9PAST</name>
<accession>A0ABV6H1Z8</accession>
<dbReference type="NCBIfam" id="NF037955">
    <property type="entry name" value="mfs"/>
    <property type="match status" value="1"/>
</dbReference>
<dbReference type="NCBIfam" id="NF008346">
    <property type="entry name" value="PRK11128.1"/>
    <property type="match status" value="1"/>
</dbReference>
<evidence type="ECO:0000313" key="11">
    <source>
        <dbReference type="Proteomes" id="UP001589767"/>
    </source>
</evidence>
<dbReference type="InterPro" id="IPR026032">
    <property type="entry name" value="HcaT-like"/>
</dbReference>
<feature type="transmembrane region" description="Helical" evidence="8">
    <location>
        <begin position="41"/>
        <end position="60"/>
    </location>
</feature>
<keyword evidence="4" id="KW-0997">Cell inner membrane</keyword>
<feature type="transmembrane region" description="Helical" evidence="8">
    <location>
        <begin position="361"/>
        <end position="381"/>
    </location>
</feature>
<feature type="transmembrane region" description="Helical" evidence="8">
    <location>
        <begin position="241"/>
        <end position="261"/>
    </location>
</feature>
<keyword evidence="7 8" id="KW-0472">Membrane</keyword>
<proteinExistence type="predicted"/>
<evidence type="ECO:0000313" key="10">
    <source>
        <dbReference type="EMBL" id="MFC0308790.1"/>
    </source>
</evidence>
<dbReference type="Proteomes" id="UP001589767">
    <property type="component" value="Unassembled WGS sequence"/>
</dbReference>
<evidence type="ECO:0000256" key="4">
    <source>
        <dbReference type="ARBA" id="ARBA00022519"/>
    </source>
</evidence>
<feature type="transmembrane region" description="Helical" evidence="8">
    <location>
        <begin position="333"/>
        <end position="355"/>
    </location>
</feature>
<protein>
    <submittedName>
        <fullName evidence="10">3-phenylpropionate MFS transporter</fullName>
    </submittedName>
</protein>
<evidence type="ECO:0000256" key="7">
    <source>
        <dbReference type="ARBA" id="ARBA00023136"/>
    </source>
</evidence>
<feature type="domain" description="Major facilitator superfamily associated" evidence="9">
    <location>
        <begin position="9"/>
        <end position="363"/>
    </location>
</feature>
<reference evidence="10 11" key="1">
    <citation type="submission" date="2024-09" db="EMBL/GenBank/DDBJ databases">
        <authorList>
            <person name="Sun Q."/>
            <person name="Mori K."/>
        </authorList>
    </citation>
    <scope>NUCLEOTIDE SEQUENCE [LARGE SCALE GENOMIC DNA]</scope>
    <source>
        <strain evidence="10 11">CCM 7539</strain>
    </source>
</reference>
<dbReference type="Gene3D" id="1.20.1250.20">
    <property type="entry name" value="MFS general substrate transporter like domains"/>
    <property type="match status" value="2"/>
</dbReference>
<dbReference type="SUPFAM" id="SSF103473">
    <property type="entry name" value="MFS general substrate transporter"/>
    <property type="match status" value="1"/>
</dbReference>
<dbReference type="Pfam" id="PF12832">
    <property type="entry name" value="MFS_1_like"/>
    <property type="match status" value="1"/>
</dbReference>
<feature type="transmembrane region" description="Helical" evidence="8">
    <location>
        <begin position="298"/>
        <end position="321"/>
    </location>
</feature>
<dbReference type="RefSeq" id="WP_382369939.1">
    <property type="nucleotide sequence ID" value="NZ_JBHLWB010000003.1"/>
</dbReference>
<evidence type="ECO:0000256" key="2">
    <source>
        <dbReference type="ARBA" id="ARBA00022448"/>
    </source>
</evidence>
<comment type="caution">
    <text evidence="10">The sequence shown here is derived from an EMBL/GenBank/DDBJ whole genome shotgun (WGS) entry which is preliminary data.</text>
</comment>
<evidence type="ECO:0000256" key="1">
    <source>
        <dbReference type="ARBA" id="ARBA00004429"/>
    </source>
</evidence>
<dbReference type="PANTHER" id="PTHR23522">
    <property type="entry name" value="BLL5896 PROTEIN"/>
    <property type="match status" value="1"/>
</dbReference>
<dbReference type="InterPro" id="IPR024989">
    <property type="entry name" value="MFS_assoc_dom"/>
</dbReference>
<feature type="transmembrane region" description="Helical" evidence="8">
    <location>
        <begin position="97"/>
        <end position="117"/>
    </location>
</feature>
<evidence type="ECO:0000256" key="5">
    <source>
        <dbReference type="ARBA" id="ARBA00022692"/>
    </source>
</evidence>
<keyword evidence="11" id="KW-1185">Reference proteome</keyword>
<feature type="transmembrane region" description="Helical" evidence="8">
    <location>
        <begin position="273"/>
        <end position="292"/>
    </location>
</feature>
<keyword evidence="5 8" id="KW-0812">Transmembrane</keyword>
<evidence type="ECO:0000256" key="3">
    <source>
        <dbReference type="ARBA" id="ARBA00022475"/>
    </source>
</evidence>
<dbReference type="EMBL" id="JBHLWB010000003">
    <property type="protein sequence ID" value="MFC0308790.1"/>
    <property type="molecule type" value="Genomic_DNA"/>
</dbReference>
<dbReference type="PANTHER" id="PTHR23522:SF10">
    <property type="entry name" value="3-PHENYLPROPIONIC ACID TRANSPORTER-RELATED"/>
    <property type="match status" value="1"/>
</dbReference>
<comment type="subcellular location">
    <subcellularLocation>
        <location evidence="1">Cell inner membrane</location>
        <topology evidence="1">Multi-pass membrane protein</topology>
    </subcellularLocation>
</comment>
<sequence>MKIRSEYWLVLNYLGYFCAYGVFMPLMPVWLQAQSYSDENIALLLAFAYLFRFFGGLFFSSRIKDTAYLPTLLRYLAFGSAVMILAMGMSATQWHSFLFIFILFSLFSVLNGAGMPLQDSLASIWHRQIGLDYGRVRLTGSLGFVVGVVCFGSLISYLGNHSIIWVLAALLVVYTLLHLPAPTILPQSTITQAARQTVSYRALLKEPNTLRLLVAASLIQGSHGAYYAYGTLYWLSQGITIQTTSWLWGISVVAEVVLFFFASKLFKHWNITALFFLSITAAIIRWCCFPLMTGFVQLAILQTLHALTYAVAHFATVRYIASQPDSHIAKLQALYNGLSSCIAVALFTALSGTLYAYSPSYAFWGMAVMVGLAFLFLPSSLRSNIKAIRTP</sequence>
<evidence type="ECO:0000256" key="6">
    <source>
        <dbReference type="ARBA" id="ARBA00022989"/>
    </source>
</evidence>
<feature type="transmembrane region" description="Helical" evidence="8">
    <location>
        <begin position="72"/>
        <end position="91"/>
    </location>
</feature>
<gene>
    <name evidence="10" type="ORF">ACFFHK_03585</name>
</gene>
<evidence type="ECO:0000256" key="8">
    <source>
        <dbReference type="SAM" id="Phobius"/>
    </source>
</evidence>
<keyword evidence="3" id="KW-1003">Cell membrane</keyword>
<evidence type="ECO:0000259" key="9">
    <source>
        <dbReference type="Pfam" id="PF12832"/>
    </source>
</evidence>
<keyword evidence="6 8" id="KW-1133">Transmembrane helix</keyword>
<organism evidence="10 11">
    <name type="scientific">Gallibacterium trehalosifermentans</name>
    <dbReference type="NCBI Taxonomy" id="516935"/>
    <lineage>
        <taxon>Bacteria</taxon>
        <taxon>Pseudomonadati</taxon>
        <taxon>Pseudomonadota</taxon>
        <taxon>Gammaproteobacteria</taxon>
        <taxon>Pasteurellales</taxon>
        <taxon>Pasteurellaceae</taxon>
        <taxon>Gallibacterium</taxon>
    </lineage>
</organism>
<dbReference type="InterPro" id="IPR036259">
    <property type="entry name" value="MFS_trans_sf"/>
</dbReference>
<feature type="transmembrane region" description="Helical" evidence="8">
    <location>
        <begin position="163"/>
        <end position="185"/>
    </location>
</feature>
<feature type="transmembrane region" description="Helical" evidence="8">
    <location>
        <begin position="7"/>
        <end position="29"/>
    </location>
</feature>
<feature type="transmembrane region" description="Helical" evidence="8">
    <location>
        <begin position="210"/>
        <end position="229"/>
    </location>
</feature>